<feature type="domain" description="Nuclease associated modular" evidence="2">
    <location>
        <begin position="241"/>
        <end position="257"/>
    </location>
</feature>
<dbReference type="Proteomes" id="UP001189429">
    <property type="component" value="Unassembled WGS sequence"/>
</dbReference>
<dbReference type="Pfam" id="PF07460">
    <property type="entry name" value="NUMOD3"/>
    <property type="match status" value="5"/>
</dbReference>
<reference evidence="3" key="1">
    <citation type="submission" date="2023-10" db="EMBL/GenBank/DDBJ databases">
        <authorList>
            <person name="Chen Y."/>
            <person name="Shah S."/>
            <person name="Dougan E. K."/>
            <person name="Thang M."/>
            <person name="Chan C."/>
        </authorList>
    </citation>
    <scope>NUCLEOTIDE SEQUENCE [LARGE SCALE GENOMIC DNA]</scope>
</reference>
<feature type="compositionally biased region" description="Basic and acidic residues" evidence="1">
    <location>
        <begin position="248"/>
        <end position="268"/>
    </location>
</feature>
<dbReference type="InterPro" id="IPR003611">
    <property type="entry name" value="NUMOD3"/>
</dbReference>
<feature type="region of interest" description="Disordered" evidence="1">
    <location>
        <begin position="326"/>
        <end position="376"/>
    </location>
</feature>
<feature type="compositionally biased region" description="Basic and acidic residues" evidence="1">
    <location>
        <begin position="193"/>
        <end position="234"/>
    </location>
</feature>
<feature type="domain" description="Nuclease associated modular" evidence="2">
    <location>
        <begin position="207"/>
        <end position="223"/>
    </location>
</feature>
<evidence type="ECO:0000259" key="2">
    <source>
        <dbReference type="SMART" id="SM00496"/>
    </source>
</evidence>
<name>A0ABN9UJH0_9DINO</name>
<feature type="domain" description="Nuclease associated modular" evidence="2">
    <location>
        <begin position="224"/>
        <end position="240"/>
    </location>
</feature>
<gene>
    <name evidence="3" type="ORF">PCOR1329_LOCUS49086</name>
</gene>
<feature type="domain" description="Nuclease associated modular" evidence="2">
    <location>
        <begin position="316"/>
        <end position="332"/>
    </location>
</feature>
<keyword evidence="4" id="KW-1185">Reference proteome</keyword>
<feature type="compositionally biased region" description="Basic and acidic residues" evidence="1">
    <location>
        <begin position="326"/>
        <end position="370"/>
    </location>
</feature>
<protein>
    <recommendedName>
        <fullName evidence="2">Nuclease associated modular domain-containing protein</fullName>
    </recommendedName>
</protein>
<evidence type="ECO:0000256" key="1">
    <source>
        <dbReference type="SAM" id="MobiDB-lite"/>
    </source>
</evidence>
<feature type="domain" description="Nuclease associated modular" evidence="2">
    <location>
        <begin position="258"/>
        <end position="274"/>
    </location>
</feature>
<evidence type="ECO:0000313" key="3">
    <source>
        <dbReference type="EMBL" id="CAK0859856.1"/>
    </source>
</evidence>
<feature type="compositionally biased region" description="Basic and acidic residues" evidence="1">
    <location>
        <begin position="169"/>
        <end position="186"/>
    </location>
</feature>
<dbReference type="SMART" id="SM00496">
    <property type="entry name" value="IENR2"/>
    <property type="match status" value="12"/>
</dbReference>
<feature type="domain" description="Nuclease associated modular" evidence="2">
    <location>
        <begin position="275"/>
        <end position="291"/>
    </location>
</feature>
<evidence type="ECO:0000313" key="4">
    <source>
        <dbReference type="Proteomes" id="UP001189429"/>
    </source>
</evidence>
<accession>A0ABN9UJH0</accession>
<feature type="domain" description="Nuclease associated modular" evidence="2">
    <location>
        <begin position="292"/>
        <end position="308"/>
    </location>
</feature>
<feature type="compositionally biased region" description="Basic and acidic residues" evidence="1">
    <location>
        <begin position="278"/>
        <end position="294"/>
    </location>
</feature>
<feature type="region of interest" description="Disordered" evidence="1">
    <location>
        <begin position="168"/>
        <end position="294"/>
    </location>
</feature>
<proteinExistence type="predicted"/>
<sequence>MILHRPFKLRAALRCARNEPCYRKVAPCGGRQVSIPLCSSVSPWKGPLSGPTLIDAVAACCTQIETGPLGRHYTYALRGSLTGLWYIGSRTCPDVVSSPEADIHYMGSPRNMHFKQERKAKLILTRHKTRGDALAAECFLHDFYNVGKNPEFANRAKQTSVGFSTQGIKLRDSTKQKISEAKRGERNPMFGKHHSEVTRQKMSEAGRGKVLSEETKQKIREARRGKVLSEETKQKLSQARFGKHHSEKTRQKMSEARRGKVLSEETKQKLSQAMFGKHHSEATKQKIREARRGKVLSEETRQKMSEAMRGERNPVFGKLHSEETRQKISEAGRGKVLSEETKQKIREAGRGKVLSEETRQKMSEAMRGERNPMFGKLHSEVTRQKMSETGRGKVLSEETN</sequence>
<dbReference type="EMBL" id="CAUYUJ010015937">
    <property type="protein sequence ID" value="CAK0859856.1"/>
    <property type="molecule type" value="Genomic_DNA"/>
</dbReference>
<feature type="domain" description="Nuclease associated modular" evidence="2">
    <location>
        <begin position="333"/>
        <end position="349"/>
    </location>
</feature>
<comment type="caution">
    <text evidence="3">The sequence shown here is derived from an EMBL/GenBank/DDBJ whole genome shotgun (WGS) entry which is preliminary data.</text>
</comment>
<feature type="domain" description="Nuclease associated modular" evidence="2">
    <location>
        <begin position="350"/>
        <end position="366"/>
    </location>
</feature>
<organism evidence="3 4">
    <name type="scientific">Prorocentrum cordatum</name>
    <dbReference type="NCBI Taxonomy" id="2364126"/>
    <lineage>
        <taxon>Eukaryota</taxon>
        <taxon>Sar</taxon>
        <taxon>Alveolata</taxon>
        <taxon>Dinophyceae</taxon>
        <taxon>Prorocentrales</taxon>
        <taxon>Prorocentraceae</taxon>
        <taxon>Prorocentrum</taxon>
    </lineage>
</organism>
<feature type="domain" description="Nuclease associated modular" evidence="2">
    <location>
        <begin position="166"/>
        <end position="182"/>
    </location>
</feature>
<dbReference type="SUPFAM" id="SSF64496">
    <property type="entry name" value="DNA-binding domain of intron-encoded endonucleases"/>
    <property type="match status" value="5"/>
</dbReference>
<feature type="domain" description="Nuclease associated modular" evidence="2">
    <location>
        <begin position="374"/>
        <end position="390"/>
    </location>
</feature>
<feature type="domain" description="Nuclease associated modular" evidence="2">
    <location>
        <begin position="190"/>
        <end position="206"/>
    </location>
</feature>